<feature type="binding site" evidence="12">
    <location>
        <position position="166"/>
    </location>
    <ligand>
        <name>Mn(2+)</name>
        <dbReference type="ChEBI" id="CHEBI:29035"/>
        <label>2</label>
    </ligand>
</feature>
<feature type="binding site" evidence="12">
    <location>
        <position position="97"/>
    </location>
    <ligand>
        <name>Mn(2+)</name>
        <dbReference type="ChEBI" id="CHEBI:29035"/>
        <label>1</label>
    </ligand>
</feature>
<protein>
    <recommendedName>
        <fullName evidence="12">HTH-type transcriptional regulator MntR</fullName>
    </recommendedName>
    <alternativeName>
        <fullName evidence="12">Manganese transport regulator</fullName>
    </alternativeName>
</protein>
<evidence type="ECO:0000256" key="3">
    <source>
        <dbReference type="ARBA" id="ARBA00011738"/>
    </source>
</evidence>
<evidence type="ECO:0000256" key="9">
    <source>
        <dbReference type="ARBA" id="ARBA00023159"/>
    </source>
</evidence>
<feature type="domain" description="HTH dtxR-type" evidence="13">
    <location>
        <begin position="92"/>
        <end position="152"/>
    </location>
</feature>
<dbReference type="GO" id="GO:0003677">
    <property type="term" value="F:DNA binding"/>
    <property type="evidence" value="ECO:0007669"/>
    <property type="project" value="UniProtKB-KW"/>
</dbReference>
<dbReference type="InterPro" id="IPR036390">
    <property type="entry name" value="WH_DNA-bd_sf"/>
</dbReference>
<evidence type="ECO:0000256" key="8">
    <source>
        <dbReference type="ARBA" id="ARBA00023125"/>
    </source>
</evidence>
<keyword evidence="10 12" id="KW-0804">Transcription</keyword>
<comment type="activity regulation">
    <text evidence="12">DNA binding is strongly activated by Mn(2+).</text>
</comment>
<proteinExistence type="inferred from homology"/>
<keyword evidence="15" id="KW-1185">Reference proteome</keyword>
<dbReference type="InterPro" id="IPR022689">
    <property type="entry name" value="Iron_dep_repressor"/>
</dbReference>
<evidence type="ECO:0000256" key="11">
    <source>
        <dbReference type="ARBA" id="ARBA00023211"/>
    </source>
</evidence>
<dbReference type="Gene3D" id="1.10.10.10">
    <property type="entry name" value="Winged helix-like DNA-binding domain superfamily/Winged helix DNA-binding domain"/>
    <property type="match status" value="1"/>
</dbReference>
<dbReference type="Pfam" id="PF01325">
    <property type="entry name" value="Fe_dep_repress"/>
    <property type="match status" value="1"/>
</dbReference>
<evidence type="ECO:0000256" key="12">
    <source>
        <dbReference type="HAMAP-Rule" id="MF_00732"/>
    </source>
</evidence>
<keyword evidence="11 12" id="KW-0464">Manganese</keyword>
<dbReference type="AlphaFoldDB" id="A0A1N7IKY7"/>
<dbReference type="GO" id="GO:0005737">
    <property type="term" value="C:cytoplasm"/>
    <property type="evidence" value="ECO:0007669"/>
    <property type="project" value="UniProtKB-SubCell"/>
</dbReference>
<feature type="binding site" evidence="12">
    <location>
        <position position="192"/>
    </location>
    <ligand>
        <name>Mn(2+)</name>
        <dbReference type="ChEBI" id="CHEBI:29035"/>
        <label>1</label>
    </ligand>
</feature>
<dbReference type="SUPFAM" id="SSF47979">
    <property type="entry name" value="Iron-dependent repressor protein, dimerization domain"/>
    <property type="match status" value="1"/>
</dbReference>
<feature type="binding site" evidence="12">
    <location>
        <position position="188"/>
    </location>
    <ligand>
        <name>Mn(2+)</name>
        <dbReference type="ChEBI" id="CHEBI:29035"/>
        <label>1</label>
    </ligand>
</feature>
<feature type="binding site" evidence="12">
    <location>
        <position position="100"/>
    </location>
    <ligand>
        <name>Mn(2+)</name>
        <dbReference type="ChEBI" id="CHEBI:29035"/>
        <label>2</label>
    </ligand>
</feature>
<dbReference type="PANTHER" id="PTHR33238:SF11">
    <property type="entry name" value="TRANSCRIPTIONAL REGULATOR MNTR"/>
    <property type="match status" value="1"/>
</dbReference>
<evidence type="ECO:0000256" key="7">
    <source>
        <dbReference type="ARBA" id="ARBA00023015"/>
    </source>
</evidence>
<name>A0A1N7IKY7_9BACL</name>
<keyword evidence="8 12" id="KW-0238">DNA-binding</keyword>
<evidence type="ECO:0000256" key="4">
    <source>
        <dbReference type="ARBA" id="ARBA00022490"/>
    </source>
</evidence>
<accession>A0A1N7IKY7</accession>
<dbReference type="InterPro" id="IPR001367">
    <property type="entry name" value="Fe_dep_repressor"/>
</dbReference>
<dbReference type="Pfam" id="PF02742">
    <property type="entry name" value="Fe_dep_repr_C"/>
    <property type="match status" value="1"/>
</dbReference>
<gene>
    <name evidence="12" type="primary">mntR</name>
    <name evidence="14" type="ORF">SAMN05421790_10149</name>
</gene>
<dbReference type="GO" id="GO:0030145">
    <property type="term" value="F:manganese ion binding"/>
    <property type="evidence" value="ECO:0007669"/>
    <property type="project" value="UniProtKB-UniRule"/>
</dbReference>
<dbReference type="InterPro" id="IPR050536">
    <property type="entry name" value="DtxR_MntR_Metal-Reg"/>
</dbReference>
<keyword evidence="7 12" id="KW-0805">Transcription regulation</keyword>
<keyword evidence="5 12" id="KW-0678">Repressor</keyword>
<evidence type="ECO:0000256" key="2">
    <source>
        <dbReference type="ARBA" id="ARBA00007871"/>
    </source>
</evidence>
<evidence type="ECO:0000259" key="13">
    <source>
        <dbReference type="PROSITE" id="PS50944"/>
    </source>
</evidence>
<dbReference type="GO" id="GO:0030026">
    <property type="term" value="P:intracellular manganese ion homeostasis"/>
    <property type="evidence" value="ECO:0007669"/>
    <property type="project" value="UniProtKB-UniRule"/>
</dbReference>
<comment type="function">
    <text evidence="12">Central regulator of manganese homeostasis.</text>
</comment>
<dbReference type="EMBL" id="FTOD01000001">
    <property type="protein sequence ID" value="SIS37745.1"/>
    <property type="molecule type" value="Genomic_DNA"/>
</dbReference>
<keyword evidence="4 12" id="KW-0963">Cytoplasm</keyword>
<feature type="binding site" evidence="12">
    <location>
        <position position="191"/>
    </location>
    <ligand>
        <name>Mn(2+)</name>
        <dbReference type="ChEBI" id="CHEBI:29035"/>
        <label>2</label>
    </ligand>
</feature>
<dbReference type="SUPFAM" id="SSF46785">
    <property type="entry name" value="Winged helix' DNA-binding domain"/>
    <property type="match status" value="1"/>
</dbReference>
<dbReference type="InterPro" id="IPR022687">
    <property type="entry name" value="HTH_DTXR"/>
</dbReference>
<feature type="binding site" evidence="12">
    <location>
        <position position="191"/>
    </location>
    <ligand>
        <name>Mn(2+)</name>
        <dbReference type="ChEBI" id="CHEBI:29035"/>
        <label>1</label>
    </ligand>
</feature>
<comment type="subunit">
    <text evidence="3 12">Homodimer.</text>
</comment>
<dbReference type="GO" id="GO:0003700">
    <property type="term" value="F:DNA-binding transcription factor activity"/>
    <property type="evidence" value="ECO:0007669"/>
    <property type="project" value="UniProtKB-UniRule"/>
</dbReference>
<keyword evidence="9 12" id="KW-0010">Activator</keyword>
<evidence type="ECO:0000256" key="1">
    <source>
        <dbReference type="ARBA" id="ARBA00004496"/>
    </source>
</evidence>
<evidence type="ECO:0000313" key="14">
    <source>
        <dbReference type="EMBL" id="SIS37745.1"/>
    </source>
</evidence>
<dbReference type="Proteomes" id="UP000186795">
    <property type="component" value="Unassembled WGS sequence"/>
</dbReference>
<evidence type="ECO:0000256" key="6">
    <source>
        <dbReference type="ARBA" id="ARBA00022723"/>
    </source>
</evidence>
<comment type="similarity">
    <text evidence="2 12">Belongs to the DtxR/MntR family.</text>
</comment>
<dbReference type="HAMAP" id="MF_00732">
    <property type="entry name" value="HTH_MntR"/>
    <property type="match status" value="1"/>
</dbReference>
<evidence type="ECO:0000313" key="15">
    <source>
        <dbReference type="Proteomes" id="UP000186795"/>
    </source>
</evidence>
<dbReference type="NCBIfam" id="NF003025">
    <property type="entry name" value="PRK03902.1"/>
    <property type="match status" value="1"/>
</dbReference>
<evidence type="ECO:0000256" key="10">
    <source>
        <dbReference type="ARBA" id="ARBA00023163"/>
    </source>
</evidence>
<dbReference type="FunFam" id="1.10.10.10:FF:000189">
    <property type="entry name" value="HTH-type transcriptional regulator MntR"/>
    <property type="match status" value="1"/>
</dbReference>
<reference evidence="15" key="1">
    <citation type="submission" date="2017-01" db="EMBL/GenBank/DDBJ databases">
        <authorList>
            <person name="Varghese N."/>
            <person name="Submissions S."/>
        </authorList>
    </citation>
    <scope>NUCLEOTIDE SEQUENCE [LARGE SCALE GENOMIC DNA]</scope>
    <source>
        <strain evidence="15">DSM 45196</strain>
    </source>
</reference>
<dbReference type="GO" id="GO:0046983">
    <property type="term" value="F:protein dimerization activity"/>
    <property type="evidence" value="ECO:0007669"/>
    <property type="project" value="InterPro"/>
</dbReference>
<dbReference type="InterPro" id="IPR036388">
    <property type="entry name" value="WH-like_DNA-bd_sf"/>
</dbReference>
<dbReference type="InterPro" id="IPR036421">
    <property type="entry name" value="Fe_dep_repressor_sf"/>
</dbReference>
<dbReference type="Gene3D" id="1.10.60.10">
    <property type="entry name" value="Iron dependent repressor, metal binding and dimerisation domain"/>
    <property type="match status" value="1"/>
</dbReference>
<dbReference type="PANTHER" id="PTHR33238">
    <property type="entry name" value="IRON (METAL) DEPENDENT REPRESSOR, DTXR FAMILY"/>
    <property type="match status" value="1"/>
</dbReference>
<feature type="binding site" evidence="12">
    <location>
        <position position="188"/>
    </location>
    <ligand>
        <name>Mn(2+)</name>
        <dbReference type="ChEBI" id="CHEBI:29035"/>
        <label>2</label>
    </ligand>
</feature>
<organism evidence="14 15">
    <name type="scientific">Kroppenstedtia eburnea</name>
    <dbReference type="NCBI Taxonomy" id="714067"/>
    <lineage>
        <taxon>Bacteria</taxon>
        <taxon>Bacillati</taxon>
        <taxon>Bacillota</taxon>
        <taxon>Bacilli</taxon>
        <taxon>Bacillales</taxon>
        <taxon>Thermoactinomycetaceae</taxon>
        <taxon>Kroppenstedtia</taxon>
    </lineage>
</organism>
<dbReference type="SMART" id="SM00529">
    <property type="entry name" value="HTH_DTXR"/>
    <property type="match status" value="1"/>
</dbReference>
<sequence length="233" mass="27121">MNPNPDRTGPRYGLARHTQEHQFANFFATRYNEVKEFEVPESKGSLHIPITYPHHGMIMSCIIVWTDYASPVGAEGDVPIRDDLDRRSFMPTPSMEDYLEVIYKLIEEKGYARVSDIAEALEVHPSSVTKMVQKLDQSQYLIYEKYRGLVLTPKGKKIGKRLLDRHTLLEEFLRIIGVDESRIYDDVEGIEHHLSWDSINSIEYLVEYFQKNPERVKELQAFKQANELEEIDS</sequence>
<evidence type="ECO:0000256" key="5">
    <source>
        <dbReference type="ARBA" id="ARBA00022491"/>
    </source>
</evidence>
<dbReference type="InterPro" id="IPR022897">
    <property type="entry name" value="HTH_tscrpt_reg_MntR"/>
</dbReference>
<keyword evidence="6 12" id="KW-0479">Metal-binding</keyword>
<comment type="subcellular location">
    <subcellularLocation>
        <location evidence="1 12">Cytoplasm</location>
    </subcellularLocation>
</comment>
<dbReference type="PROSITE" id="PS50944">
    <property type="entry name" value="HTH_DTXR"/>
    <property type="match status" value="1"/>
</dbReference>